<dbReference type="GO" id="GO:0006285">
    <property type="term" value="P:base-excision repair, AP site formation"/>
    <property type="evidence" value="ECO:0007669"/>
    <property type="project" value="TreeGrafter"/>
</dbReference>
<dbReference type="PANTHER" id="PTHR10359:SF18">
    <property type="entry name" value="ENDONUCLEASE III"/>
    <property type="match status" value="1"/>
</dbReference>
<evidence type="ECO:0000256" key="5">
    <source>
        <dbReference type="ARBA" id="ARBA00022801"/>
    </source>
</evidence>
<comment type="similarity">
    <text evidence="1 10">Belongs to the Nth/MutY family.</text>
</comment>
<dbReference type="AlphaFoldDB" id="A0A517YWX7"/>
<keyword evidence="8 10" id="KW-0234">DNA repair</keyword>
<dbReference type="GO" id="GO:0140078">
    <property type="term" value="F:class I DNA-(apurinic or apyrimidinic site) endonuclease activity"/>
    <property type="evidence" value="ECO:0007669"/>
    <property type="project" value="UniProtKB-EC"/>
</dbReference>
<dbReference type="GO" id="GO:0003677">
    <property type="term" value="F:DNA binding"/>
    <property type="evidence" value="ECO:0007669"/>
    <property type="project" value="UniProtKB-UniRule"/>
</dbReference>
<dbReference type="InterPro" id="IPR005759">
    <property type="entry name" value="Nth"/>
</dbReference>
<reference evidence="13 14" key="1">
    <citation type="submission" date="2019-02" db="EMBL/GenBank/DDBJ databases">
        <title>Deep-cultivation of Planctomycetes and their phenomic and genomic characterization uncovers novel biology.</title>
        <authorList>
            <person name="Wiegand S."/>
            <person name="Jogler M."/>
            <person name="Boedeker C."/>
            <person name="Pinto D."/>
            <person name="Vollmers J."/>
            <person name="Rivas-Marin E."/>
            <person name="Kohn T."/>
            <person name="Peeters S.H."/>
            <person name="Heuer A."/>
            <person name="Rast P."/>
            <person name="Oberbeckmann S."/>
            <person name="Bunk B."/>
            <person name="Jeske O."/>
            <person name="Meyerdierks A."/>
            <person name="Storesund J.E."/>
            <person name="Kallscheuer N."/>
            <person name="Luecker S."/>
            <person name="Lage O.M."/>
            <person name="Pohl T."/>
            <person name="Merkel B.J."/>
            <person name="Hornburger P."/>
            <person name="Mueller R.-W."/>
            <person name="Bruemmer F."/>
            <person name="Labrenz M."/>
            <person name="Spormann A.M."/>
            <person name="Op den Camp H."/>
            <person name="Overmann J."/>
            <person name="Amann R."/>
            <person name="Jetten M.S.M."/>
            <person name="Mascher T."/>
            <person name="Medema M.H."/>
            <person name="Devos D.P."/>
            <person name="Kaster A.-K."/>
            <person name="Ovreas L."/>
            <person name="Rohde M."/>
            <person name="Galperin M.Y."/>
            <person name="Jogler C."/>
        </authorList>
    </citation>
    <scope>NUCLEOTIDE SEQUENCE [LARGE SCALE GENOMIC DNA]</scope>
    <source>
        <strain evidence="13 14">KS4</strain>
    </source>
</reference>
<dbReference type="Gene3D" id="1.10.1670.10">
    <property type="entry name" value="Helix-hairpin-Helix base-excision DNA repair enzymes (C-terminal)"/>
    <property type="match status" value="1"/>
</dbReference>
<evidence type="ECO:0000256" key="3">
    <source>
        <dbReference type="ARBA" id="ARBA00022723"/>
    </source>
</evidence>
<keyword evidence="6" id="KW-0408">Iron</keyword>
<dbReference type="GO" id="GO:0051539">
    <property type="term" value="F:4 iron, 4 sulfur cluster binding"/>
    <property type="evidence" value="ECO:0007669"/>
    <property type="project" value="UniProtKB-KW"/>
</dbReference>
<keyword evidence="10 13" id="KW-0456">Lyase</keyword>
<comment type="caution">
    <text evidence="10">Lacks conserved residue(s) required for the propagation of feature annotation.</text>
</comment>
<comment type="catalytic activity">
    <reaction evidence="10">
        <text>2'-deoxyribonucleotide-(2'-deoxyribose 5'-phosphate)-2'-deoxyribonucleotide-DNA = a 3'-end 2'-deoxyribonucleotide-(2,3-dehydro-2,3-deoxyribose 5'-phosphate)-DNA + a 5'-end 5'-phospho-2'-deoxyribonucleoside-DNA + H(+)</text>
        <dbReference type="Rhea" id="RHEA:66592"/>
        <dbReference type="Rhea" id="RHEA-COMP:13180"/>
        <dbReference type="Rhea" id="RHEA-COMP:16897"/>
        <dbReference type="Rhea" id="RHEA-COMP:17067"/>
        <dbReference type="ChEBI" id="CHEBI:15378"/>
        <dbReference type="ChEBI" id="CHEBI:136412"/>
        <dbReference type="ChEBI" id="CHEBI:157695"/>
        <dbReference type="ChEBI" id="CHEBI:167181"/>
        <dbReference type="EC" id="4.2.99.18"/>
    </reaction>
</comment>
<evidence type="ECO:0000256" key="11">
    <source>
        <dbReference type="SAM" id="MobiDB-lite"/>
    </source>
</evidence>
<evidence type="ECO:0000256" key="9">
    <source>
        <dbReference type="ARBA" id="ARBA00023295"/>
    </source>
</evidence>
<keyword evidence="7" id="KW-0411">Iron-sulfur</keyword>
<dbReference type="RefSeq" id="WP_145078989.1">
    <property type="nucleotide sequence ID" value="NZ_CP036425.1"/>
</dbReference>
<keyword evidence="4 10" id="KW-0227">DNA damage</keyword>
<keyword evidence="9 10" id="KW-0326">Glycosidase</keyword>
<evidence type="ECO:0000256" key="7">
    <source>
        <dbReference type="ARBA" id="ARBA00023014"/>
    </source>
</evidence>
<gene>
    <name evidence="13" type="primary">pdg</name>
    <name evidence="10" type="synonym">nth</name>
    <name evidence="13" type="ORF">KS4_28080</name>
</gene>
<dbReference type="Gene3D" id="1.10.340.30">
    <property type="entry name" value="Hypothetical protein, domain 2"/>
    <property type="match status" value="1"/>
</dbReference>
<feature type="region of interest" description="Disordered" evidence="11">
    <location>
        <begin position="1"/>
        <end position="22"/>
    </location>
</feature>
<keyword evidence="2" id="KW-0004">4Fe-4S</keyword>
<dbReference type="InterPro" id="IPR023170">
    <property type="entry name" value="HhH_base_excis_C"/>
</dbReference>
<evidence type="ECO:0000256" key="2">
    <source>
        <dbReference type="ARBA" id="ARBA00022485"/>
    </source>
</evidence>
<keyword evidence="5 10" id="KW-0378">Hydrolase</keyword>
<dbReference type="InterPro" id="IPR003265">
    <property type="entry name" value="HhH-GPD_domain"/>
</dbReference>
<dbReference type="GO" id="GO:0046872">
    <property type="term" value="F:metal ion binding"/>
    <property type="evidence" value="ECO:0007669"/>
    <property type="project" value="UniProtKB-KW"/>
</dbReference>
<sequence>MPKKKATKKKSSRSYAPPTYTPAEKRRAKTIYNKLLELYPDAHCALIHKNPWELLVATILSAQCTDVLVNKVTPDLFRAYPTPQATAKADLEDIRNLVNKVNFWQNKAKSIHNAAKMVVTDFNGAVPTSMDELIKLPGVARKTANVVLGNAFNINHGVVVDTHIARLSHRYNFTKHKDPKKIEQDLMALFPRDTWTMLAHLLIYHGRQVCKSRHALCDQSPLCTKYCSNAKIVATERANKTKKKAVKKKATKKKAKIKIS</sequence>
<evidence type="ECO:0000256" key="1">
    <source>
        <dbReference type="ARBA" id="ARBA00008343"/>
    </source>
</evidence>
<evidence type="ECO:0000256" key="10">
    <source>
        <dbReference type="HAMAP-Rule" id="MF_00942"/>
    </source>
</evidence>
<dbReference type="SUPFAM" id="SSF48150">
    <property type="entry name" value="DNA-glycosylase"/>
    <property type="match status" value="1"/>
</dbReference>
<dbReference type="Proteomes" id="UP000317369">
    <property type="component" value="Chromosome"/>
</dbReference>
<evidence type="ECO:0000313" key="13">
    <source>
        <dbReference type="EMBL" id="QDU34734.1"/>
    </source>
</evidence>
<protein>
    <recommendedName>
        <fullName evidence="10">Endonuclease III</fullName>
        <ecNumber evidence="10">4.2.99.18</ecNumber>
    </recommendedName>
    <alternativeName>
        <fullName evidence="10">DNA-(apurinic or apyrimidinic site) lyase</fullName>
    </alternativeName>
</protein>
<evidence type="ECO:0000313" key="14">
    <source>
        <dbReference type="Proteomes" id="UP000317369"/>
    </source>
</evidence>
<feature type="compositionally biased region" description="Basic residues" evidence="11">
    <location>
        <begin position="1"/>
        <end position="12"/>
    </location>
</feature>
<evidence type="ECO:0000256" key="4">
    <source>
        <dbReference type="ARBA" id="ARBA00022763"/>
    </source>
</evidence>
<dbReference type="SMART" id="SM00478">
    <property type="entry name" value="ENDO3c"/>
    <property type="match status" value="1"/>
</dbReference>
<dbReference type="FunFam" id="1.10.340.30:FF:000001">
    <property type="entry name" value="Endonuclease III"/>
    <property type="match status" value="1"/>
</dbReference>
<dbReference type="EMBL" id="CP036425">
    <property type="protein sequence ID" value="QDU34734.1"/>
    <property type="molecule type" value="Genomic_DNA"/>
</dbReference>
<keyword evidence="14" id="KW-1185">Reference proteome</keyword>
<dbReference type="HAMAP" id="MF_00942">
    <property type="entry name" value="Nth"/>
    <property type="match status" value="1"/>
</dbReference>
<evidence type="ECO:0000256" key="8">
    <source>
        <dbReference type="ARBA" id="ARBA00023204"/>
    </source>
</evidence>
<dbReference type="PROSITE" id="PS01155">
    <property type="entry name" value="ENDONUCLEASE_III_2"/>
    <property type="match status" value="1"/>
</dbReference>
<keyword evidence="3" id="KW-0479">Metal-binding</keyword>
<organism evidence="13 14">
    <name type="scientific">Poriferisphaera corsica</name>
    <dbReference type="NCBI Taxonomy" id="2528020"/>
    <lineage>
        <taxon>Bacteria</taxon>
        <taxon>Pseudomonadati</taxon>
        <taxon>Planctomycetota</taxon>
        <taxon>Phycisphaerae</taxon>
        <taxon>Phycisphaerales</taxon>
        <taxon>Phycisphaeraceae</taxon>
        <taxon>Poriferisphaera</taxon>
    </lineage>
</organism>
<dbReference type="EC" id="4.2.99.18" evidence="10"/>
<dbReference type="CDD" id="cd00056">
    <property type="entry name" value="ENDO3c"/>
    <property type="match status" value="1"/>
</dbReference>
<dbReference type="KEGG" id="pcor:KS4_28080"/>
<dbReference type="Pfam" id="PF00633">
    <property type="entry name" value="HHH"/>
    <property type="match status" value="1"/>
</dbReference>
<dbReference type="OrthoDB" id="9800977at2"/>
<name>A0A517YWX7_9BACT</name>
<evidence type="ECO:0000259" key="12">
    <source>
        <dbReference type="SMART" id="SM00478"/>
    </source>
</evidence>
<accession>A0A517YWX7</accession>
<proteinExistence type="inferred from homology"/>
<keyword evidence="10" id="KW-0238">DNA-binding</keyword>
<comment type="function">
    <text evidence="10">DNA repair enzyme that has both DNA N-glycosylase activity and AP-lyase activity. The DNA N-glycosylase activity releases various damaged pyrimidines from DNA by cleaving the N-glycosidic bond, leaving an AP (apurinic/apyrimidinic) site. The AP-lyase activity cleaves the phosphodiester bond 3' to the AP site by a beta-elimination, leaving a 3'-terminal unsaturated sugar and a product with a terminal 5'-phosphate.</text>
</comment>
<feature type="domain" description="HhH-GPD" evidence="12">
    <location>
        <begin position="60"/>
        <end position="208"/>
    </location>
</feature>
<comment type="cofactor">
    <cofactor evidence="10">
        <name>[4Fe-4S] cluster</name>
        <dbReference type="ChEBI" id="CHEBI:49883"/>
    </cofactor>
    <text evidence="10">Binds 1 [4Fe-4S] cluster.</text>
</comment>
<dbReference type="InterPro" id="IPR000445">
    <property type="entry name" value="HhH_motif"/>
</dbReference>
<evidence type="ECO:0000256" key="6">
    <source>
        <dbReference type="ARBA" id="ARBA00023004"/>
    </source>
</evidence>
<dbReference type="GO" id="GO:0019104">
    <property type="term" value="F:DNA N-glycosylase activity"/>
    <property type="evidence" value="ECO:0007669"/>
    <property type="project" value="UniProtKB-UniRule"/>
</dbReference>
<dbReference type="NCBIfam" id="TIGR01083">
    <property type="entry name" value="nth"/>
    <property type="match status" value="1"/>
</dbReference>
<dbReference type="PANTHER" id="PTHR10359">
    <property type="entry name" value="A/G-SPECIFIC ADENINE GLYCOSYLASE/ENDONUCLEASE III"/>
    <property type="match status" value="1"/>
</dbReference>
<dbReference type="InterPro" id="IPR011257">
    <property type="entry name" value="DNA_glycosylase"/>
</dbReference>
<dbReference type="InterPro" id="IPR004036">
    <property type="entry name" value="Endonuclease-III-like_CS2"/>
</dbReference>
<dbReference type="Pfam" id="PF00730">
    <property type="entry name" value="HhH-GPD"/>
    <property type="match status" value="1"/>
</dbReference>